<dbReference type="Gene3D" id="3.90.550.10">
    <property type="entry name" value="Spore Coat Polysaccharide Biosynthesis Protein SpsA, Chain A"/>
    <property type="match status" value="1"/>
</dbReference>
<protein>
    <recommendedName>
        <fullName evidence="8">Glucosyl-3-phosphoglycerate synthase</fullName>
        <ecNumber evidence="7">2.4.1.266</ecNumber>
    </recommendedName>
</protein>
<evidence type="ECO:0000256" key="10">
    <source>
        <dbReference type="ARBA" id="ARBA00048997"/>
    </source>
</evidence>
<keyword evidence="4" id="KW-0328">Glycosyltransferase</keyword>
<evidence type="ECO:0000313" key="13">
    <source>
        <dbReference type="Proteomes" id="UP000294558"/>
    </source>
</evidence>
<evidence type="ECO:0000256" key="4">
    <source>
        <dbReference type="ARBA" id="ARBA00022676"/>
    </source>
</evidence>
<comment type="similarity">
    <text evidence="3">Belongs to the glycosyltransferase 2 family.</text>
</comment>
<keyword evidence="5" id="KW-0808">Transferase</keyword>
<dbReference type="CDD" id="cd04179">
    <property type="entry name" value="DPM_DPG-synthase_like"/>
    <property type="match status" value="1"/>
</dbReference>
<comment type="catalytic activity">
    <reaction evidence="9">
        <text>(2R)-3-phosphoglycerate + UDP-alpha-D-glucose = (2R)-2-O-(alpha-D-glucopyranosyl)-3-phospho-glycerate + UDP + H(+)</text>
        <dbReference type="Rhea" id="RHEA:31319"/>
        <dbReference type="ChEBI" id="CHEBI:15378"/>
        <dbReference type="ChEBI" id="CHEBI:58223"/>
        <dbReference type="ChEBI" id="CHEBI:58272"/>
        <dbReference type="ChEBI" id="CHEBI:58885"/>
        <dbReference type="ChEBI" id="CHEBI:62600"/>
        <dbReference type="EC" id="2.4.1.266"/>
    </reaction>
    <physiologicalReaction direction="left-to-right" evidence="9">
        <dbReference type="Rhea" id="RHEA:31320"/>
    </physiologicalReaction>
</comment>
<keyword evidence="6" id="KW-0460">Magnesium</keyword>
<evidence type="ECO:0000256" key="9">
    <source>
        <dbReference type="ARBA" id="ARBA00048689"/>
    </source>
</evidence>
<sequence>MNGVQTFRASSVEAIRRAKLAAPGPSGAPLTVSVCIPCKNEAETIGDLVTTIRASLMGDDGLVDELVVIDDRSVDDTARLAREAGADVVHIEDVHESYGIGRGKGNVLWASLLASHGDLVVWLDGDLTTFEPSWVAGLVEPLVAHDDIALVKAASERPDDEGGGGRTTELVARPLMSLYLPALTDLRQPLAGEYAVRRTVVETLPFVTGWGVEMALLIDIANTCGPDAIAQVDVGVRRHRHQSLTSLSVQAAEVMATVLGRVGAGHQVATTFRRSDGVEVALNLDERPPVAEVVRGASAAGRTA</sequence>
<dbReference type="InterPro" id="IPR050256">
    <property type="entry name" value="Glycosyltransferase_2"/>
</dbReference>
<dbReference type="EMBL" id="SOAU01000001">
    <property type="protein sequence ID" value="TDT16549.1"/>
    <property type="molecule type" value="Genomic_DNA"/>
</dbReference>
<proteinExistence type="inferred from homology"/>
<gene>
    <name evidence="12" type="ORF">BDK89_2140</name>
</gene>
<evidence type="ECO:0000256" key="2">
    <source>
        <dbReference type="ARBA" id="ARBA00001946"/>
    </source>
</evidence>
<dbReference type="NCBIfam" id="NF010496">
    <property type="entry name" value="PRK13915.1"/>
    <property type="match status" value="1"/>
</dbReference>
<dbReference type="RefSeq" id="WP_166657513.1">
    <property type="nucleotide sequence ID" value="NZ_SOAU01000001.1"/>
</dbReference>
<dbReference type="PANTHER" id="PTHR48090">
    <property type="entry name" value="UNDECAPRENYL-PHOSPHATE 4-DEOXY-4-FORMAMIDO-L-ARABINOSE TRANSFERASE-RELATED"/>
    <property type="match status" value="1"/>
</dbReference>
<evidence type="ECO:0000256" key="8">
    <source>
        <dbReference type="ARBA" id="ARBA00040894"/>
    </source>
</evidence>
<dbReference type="Proteomes" id="UP000294558">
    <property type="component" value="Unassembled WGS sequence"/>
</dbReference>
<evidence type="ECO:0000256" key="3">
    <source>
        <dbReference type="ARBA" id="ARBA00006739"/>
    </source>
</evidence>
<dbReference type="Pfam" id="PF00535">
    <property type="entry name" value="Glycos_transf_2"/>
    <property type="match status" value="1"/>
</dbReference>
<comment type="caution">
    <text evidence="12">The sequence shown here is derived from an EMBL/GenBank/DDBJ whole genome shotgun (WGS) entry which is preliminary data.</text>
</comment>
<feature type="domain" description="Glycosyltransferase 2-like" evidence="11">
    <location>
        <begin position="33"/>
        <end position="157"/>
    </location>
</feature>
<dbReference type="InterPro" id="IPR029044">
    <property type="entry name" value="Nucleotide-diphossugar_trans"/>
</dbReference>
<reference evidence="12 13" key="1">
    <citation type="submission" date="2019-03" db="EMBL/GenBank/DDBJ databases">
        <title>Sequencing the genomes of 1000 actinobacteria strains.</title>
        <authorList>
            <person name="Klenk H.-P."/>
        </authorList>
    </citation>
    <scope>NUCLEOTIDE SEQUENCE [LARGE SCALE GENOMIC DNA]</scope>
    <source>
        <strain evidence="12 13">DSM 18936</strain>
    </source>
</reference>
<evidence type="ECO:0000256" key="6">
    <source>
        <dbReference type="ARBA" id="ARBA00022842"/>
    </source>
</evidence>
<evidence type="ECO:0000259" key="11">
    <source>
        <dbReference type="Pfam" id="PF00535"/>
    </source>
</evidence>
<name>A0A4R7I118_9ACTN</name>
<comment type="cofactor">
    <cofactor evidence="2">
        <name>Mg(2+)</name>
        <dbReference type="ChEBI" id="CHEBI:18420"/>
    </cofactor>
</comment>
<keyword evidence="13" id="KW-1185">Reference proteome</keyword>
<comment type="catalytic activity">
    <reaction evidence="10">
        <text>an NDP-alpha-D-glucose + (2R)-3-phosphoglycerate = (2R)-2-O-(alpha-D-glucopyranosyl)-3-phospho-glycerate + a ribonucleoside 5'-diphosphate + H(+)</text>
        <dbReference type="Rhea" id="RHEA:47244"/>
        <dbReference type="ChEBI" id="CHEBI:15378"/>
        <dbReference type="ChEBI" id="CHEBI:57930"/>
        <dbReference type="ChEBI" id="CHEBI:58272"/>
        <dbReference type="ChEBI" id="CHEBI:62600"/>
        <dbReference type="ChEBI" id="CHEBI:76533"/>
        <dbReference type="EC" id="2.4.1.266"/>
    </reaction>
    <physiologicalReaction direction="left-to-right" evidence="10">
        <dbReference type="Rhea" id="RHEA:47245"/>
    </physiologicalReaction>
</comment>
<comment type="cofactor">
    <cofactor evidence="1">
        <name>Mn(2+)</name>
        <dbReference type="ChEBI" id="CHEBI:29035"/>
    </cofactor>
</comment>
<organism evidence="12 13">
    <name type="scientific">Ilumatobacter fluminis</name>
    <dbReference type="NCBI Taxonomy" id="467091"/>
    <lineage>
        <taxon>Bacteria</taxon>
        <taxon>Bacillati</taxon>
        <taxon>Actinomycetota</taxon>
        <taxon>Acidimicrobiia</taxon>
        <taxon>Acidimicrobiales</taxon>
        <taxon>Ilumatobacteraceae</taxon>
        <taxon>Ilumatobacter</taxon>
    </lineage>
</organism>
<dbReference type="PANTHER" id="PTHR48090:SF10">
    <property type="entry name" value="GLUCOSYL-3-PHOSPHOGLYCERATE SYNTHASE"/>
    <property type="match status" value="1"/>
</dbReference>
<dbReference type="SUPFAM" id="SSF53448">
    <property type="entry name" value="Nucleotide-diphospho-sugar transferases"/>
    <property type="match status" value="1"/>
</dbReference>
<dbReference type="EC" id="2.4.1.266" evidence="7"/>
<evidence type="ECO:0000256" key="5">
    <source>
        <dbReference type="ARBA" id="ARBA00022679"/>
    </source>
</evidence>
<dbReference type="GO" id="GO:0016757">
    <property type="term" value="F:glycosyltransferase activity"/>
    <property type="evidence" value="ECO:0007669"/>
    <property type="project" value="UniProtKB-KW"/>
</dbReference>
<evidence type="ECO:0000256" key="7">
    <source>
        <dbReference type="ARBA" id="ARBA00039022"/>
    </source>
</evidence>
<evidence type="ECO:0000313" key="12">
    <source>
        <dbReference type="EMBL" id="TDT16549.1"/>
    </source>
</evidence>
<dbReference type="InterPro" id="IPR001173">
    <property type="entry name" value="Glyco_trans_2-like"/>
</dbReference>
<dbReference type="AlphaFoldDB" id="A0A4R7I118"/>
<accession>A0A4R7I118</accession>
<evidence type="ECO:0000256" key="1">
    <source>
        <dbReference type="ARBA" id="ARBA00001936"/>
    </source>
</evidence>